<reference evidence="9 10" key="1">
    <citation type="submission" date="2019-02" db="EMBL/GenBank/DDBJ databases">
        <title>Siculibacillus lacustris gen. nov., sp. nov., a new rosette-forming bacterium isolated from a freshwater crater lake (Lake St. Ana, Romania).</title>
        <authorList>
            <person name="Felfoldi T."/>
            <person name="Marton Z."/>
            <person name="Szabo A."/>
            <person name="Mentes A."/>
            <person name="Boka K."/>
            <person name="Marialigeti K."/>
            <person name="Mathe I."/>
            <person name="Koncz M."/>
            <person name="Schumann P."/>
            <person name="Toth E."/>
        </authorList>
    </citation>
    <scope>NUCLEOTIDE SEQUENCE [LARGE SCALE GENOMIC DNA]</scope>
    <source>
        <strain evidence="9 10">SA-279</strain>
    </source>
</reference>
<dbReference type="InterPro" id="IPR001789">
    <property type="entry name" value="Sig_transdc_resp-reg_receiver"/>
</dbReference>
<dbReference type="Pfam" id="PF00072">
    <property type="entry name" value="Response_reg"/>
    <property type="match status" value="1"/>
</dbReference>
<dbReference type="PANTHER" id="PTHR44688:SF16">
    <property type="entry name" value="DNA-BINDING TRANSCRIPTIONAL ACTIVATOR DEVR_DOSR"/>
    <property type="match status" value="1"/>
</dbReference>
<evidence type="ECO:0000256" key="3">
    <source>
        <dbReference type="ARBA" id="ARBA00023015"/>
    </source>
</evidence>
<dbReference type="InterPro" id="IPR036388">
    <property type="entry name" value="WH-like_DNA-bd_sf"/>
</dbReference>
<dbReference type="Proteomes" id="UP000292781">
    <property type="component" value="Unassembled WGS sequence"/>
</dbReference>
<comment type="caution">
    <text evidence="9">The sequence shown here is derived from an EMBL/GenBank/DDBJ whole genome shotgun (WGS) entry which is preliminary data.</text>
</comment>
<dbReference type="RefSeq" id="WP_131310984.1">
    <property type="nucleotide sequence ID" value="NZ_SJFN01000032.1"/>
</dbReference>
<keyword evidence="1 6" id="KW-0597">Phosphoprotein</keyword>
<evidence type="ECO:0000256" key="4">
    <source>
        <dbReference type="ARBA" id="ARBA00023125"/>
    </source>
</evidence>
<dbReference type="PANTHER" id="PTHR44688">
    <property type="entry name" value="DNA-BINDING TRANSCRIPTIONAL ACTIVATOR DEVR_DOSR"/>
    <property type="match status" value="1"/>
</dbReference>
<dbReference type="CDD" id="cd06170">
    <property type="entry name" value="LuxR_C_like"/>
    <property type="match status" value="1"/>
</dbReference>
<protein>
    <submittedName>
        <fullName evidence="9">Response regulator transcription factor</fullName>
    </submittedName>
</protein>
<dbReference type="GO" id="GO:0003677">
    <property type="term" value="F:DNA binding"/>
    <property type="evidence" value="ECO:0007669"/>
    <property type="project" value="UniProtKB-KW"/>
</dbReference>
<feature type="domain" description="Response regulatory" evidence="8">
    <location>
        <begin position="13"/>
        <end position="127"/>
    </location>
</feature>
<dbReference type="SMART" id="SM00448">
    <property type="entry name" value="REC"/>
    <property type="match status" value="1"/>
</dbReference>
<dbReference type="PRINTS" id="PR00038">
    <property type="entry name" value="HTHLUXR"/>
</dbReference>
<dbReference type="Gene3D" id="3.40.50.2300">
    <property type="match status" value="1"/>
</dbReference>
<evidence type="ECO:0000259" key="8">
    <source>
        <dbReference type="PROSITE" id="PS50110"/>
    </source>
</evidence>
<dbReference type="CDD" id="cd17537">
    <property type="entry name" value="REC_FixJ"/>
    <property type="match status" value="1"/>
</dbReference>
<evidence type="ECO:0000256" key="2">
    <source>
        <dbReference type="ARBA" id="ARBA00023012"/>
    </source>
</evidence>
<keyword evidence="4" id="KW-0238">DNA-binding</keyword>
<dbReference type="AlphaFoldDB" id="A0A4Q9VHI3"/>
<evidence type="ECO:0000256" key="5">
    <source>
        <dbReference type="ARBA" id="ARBA00023163"/>
    </source>
</evidence>
<dbReference type="InterPro" id="IPR011006">
    <property type="entry name" value="CheY-like_superfamily"/>
</dbReference>
<dbReference type="Pfam" id="PF00196">
    <property type="entry name" value="GerE"/>
    <property type="match status" value="1"/>
</dbReference>
<dbReference type="GO" id="GO:0000160">
    <property type="term" value="P:phosphorelay signal transduction system"/>
    <property type="evidence" value="ECO:0007669"/>
    <property type="project" value="UniProtKB-KW"/>
</dbReference>
<dbReference type="OrthoDB" id="9782655at2"/>
<dbReference type="GO" id="GO:0006355">
    <property type="term" value="P:regulation of DNA-templated transcription"/>
    <property type="evidence" value="ECO:0007669"/>
    <property type="project" value="InterPro"/>
</dbReference>
<proteinExistence type="predicted"/>
<dbReference type="Gene3D" id="1.10.10.10">
    <property type="entry name" value="Winged helix-like DNA-binding domain superfamily/Winged helix DNA-binding domain"/>
    <property type="match status" value="1"/>
</dbReference>
<evidence type="ECO:0000256" key="1">
    <source>
        <dbReference type="ARBA" id="ARBA00022553"/>
    </source>
</evidence>
<dbReference type="PROSITE" id="PS50110">
    <property type="entry name" value="RESPONSE_REGULATORY"/>
    <property type="match status" value="1"/>
</dbReference>
<sequence>MNGTTDPGTGDIAVHVVDDDPAIRDSLAWLLTSCGLLVTVWASGEDFLAAWSAAMRGCVVLDVRMGGLSGLDVLARLAAAGSLLPVIVLTGHGDVPLAVRSLKHGAFDFMEKPFDPAELTARVRAALDLETRRHADHLQARDLHARLDSLSPREREVMELMLGGSLNKQIADEIGIALRTVELHRARILEKFAVRSAVELAGRLAEVRRDERRGGAPEAGDPFAD</sequence>
<organism evidence="9 10">
    <name type="scientific">Siculibacillus lacustris</name>
    <dbReference type="NCBI Taxonomy" id="1549641"/>
    <lineage>
        <taxon>Bacteria</taxon>
        <taxon>Pseudomonadati</taxon>
        <taxon>Pseudomonadota</taxon>
        <taxon>Alphaproteobacteria</taxon>
        <taxon>Hyphomicrobiales</taxon>
        <taxon>Ancalomicrobiaceae</taxon>
        <taxon>Siculibacillus</taxon>
    </lineage>
</organism>
<dbReference type="FunFam" id="3.40.50.2300:FF:000018">
    <property type="entry name" value="DNA-binding transcriptional regulator NtrC"/>
    <property type="match status" value="1"/>
</dbReference>
<keyword evidence="2" id="KW-0902">Two-component regulatory system</keyword>
<dbReference type="SMART" id="SM00421">
    <property type="entry name" value="HTH_LUXR"/>
    <property type="match status" value="1"/>
</dbReference>
<feature type="modified residue" description="4-aspartylphosphate" evidence="6">
    <location>
        <position position="62"/>
    </location>
</feature>
<keyword evidence="5" id="KW-0804">Transcription</keyword>
<gene>
    <name evidence="9" type="ORF">EYW49_17835</name>
</gene>
<evidence type="ECO:0000313" key="10">
    <source>
        <dbReference type="Proteomes" id="UP000292781"/>
    </source>
</evidence>
<evidence type="ECO:0000313" key="9">
    <source>
        <dbReference type="EMBL" id="TBW34607.1"/>
    </source>
</evidence>
<dbReference type="SUPFAM" id="SSF52172">
    <property type="entry name" value="CheY-like"/>
    <property type="match status" value="1"/>
</dbReference>
<accession>A0A4Q9VHI3</accession>
<feature type="domain" description="HTH luxR-type" evidence="7">
    <location>
        <begin position="143"/>
        <end position="208"/>
    </location>
</feature>
<evidence type="ECO:0000259" key="7">
    <source>
        <dbReference type="PROSITE" id="PS50043"/>
    </source>
</evidence>
<evidence type="ECO:0000256" key="6">
    <source>
        <dbReference type="PROSITE-ProRule" id="PRU00169"/>
    </source>
</evidence>
<keyword evidence="10" id="KW-1185">Reference proteome</keyword>
<dbReference type="PROSITE" id="PS50043">
    <property type="entry name" value="HTH_LUXR_2"/>
    <property type="match status" value="1"/>
</dbReference>
<keyword evidence="3" id="KW-0805">Transcription regulation</keyword>
<name>A0A4Q9VHI3_9HYPH</name>
<dbReference type="EMBL" id="SJFN01000032">
    <property type="protein sequence ID" value="TBW34607.1"/>
    <property type="molecule type" value="Genomic_DNA"/>
</dbReference>
<dbReference type="PROSITE" id="PS00622">
    <property type="entry name" value="HTH_LUXR_1"/>
    <property type="match status" value="1"/>
</dbReference>
<dbReference type="InterPro" id="IPR000792">
    <property type="entry name" value="Tscrpt_reg_LuxR_C"/>
</dbReference>